<evidence type="ECO:0000313" key="1">
    <source>
        <dbReference type="EMBL" id="OEZ98863.1"/>
    </source>
</evidence>
<proteinExistence type="predicted"/>
<dbReference type="AlphaFoldDB" id="A0A1E7WJF8"/>
<gene>
    <name evidence="1" type="ORF">DUPY_30450</name>
</gene>
<dbReference type="PROSITE" id="PS51257">
    <property type="entry name" value="PROKAR_LIPOPROTEIN"/>
    <property type="match status" value="1"/>
</dbReference>
<dbReference type="Proteomes" id="UP000175989">
    <property type="component" value="Unassembled WGS sequence"/>
</dbReference>
<dbReference type="OrthoDB" id="8751137at2"/>
<reference evidence="2" key="1">
    <citation type="journal article" date="2016" name="Front. Microbiol.">
        <title>Molecular Keys to the Janthinobacterium and Duganella spp. Interaction with the Plant Pathogen Fusarium graminearum.</title>
        <authorList>
            <person name="Haack F.S."/>
            <person name="Poehlein A."/>
            <person name="Kroger C."/>
            <person name="Voigt C.A."/>
            <person name="Piepenbring M."/>
            <person name="Bode H.B."/>
            <person name="Daniel R."/>
            <person name="Schafer W."/>
            <person name="Streit W.R."/>
        </authorList>
    </citation>
    <scope>NUCLEOTIDE SEQUENCE [LARGE SCALE GENOMIC DNA]</scope>
    <source>
        <strain evidence="2">T54</strain>
    </source>
</reference>
<sequence length="250" mass="26286">MRNKTGMAAGIAVALVLALGCRLGLAQIGPRYTVDIMTGKGWQGGSGKAQQGRLELVGKGLTLIRYDGLRILTVGADAEAYSAAAVGDWPQADLLVMSPALTGRYSGLAPLAALHGLNVLLPAPVDGTPVPPGPRFYPMHTWDVLHLRKGKALLRVTAMPGPPGMAQIAGFVLELGAGRTSYRVYISCTPLEDAELEALPARLPGADLALLPVPAEPAPRLLPLQPGHQQRQLAPTVLTRAGYAFTAIRR</sequence>
<keyword evidence="2" id="KW-1185">Reference proteome</keyword>
<comment type="caution">
    <text evidence="1">The sequence shown here is derived from an EMBL/GenBank/DDBJ whole genome shotgun (WGS) entry which is preliminary data.</text>
</comment>
<evidence type="ECO:0000313" key="2">
    <source>
        <dbReference type="Proteomes" id="UP000175989"/>
    </source>
</evidence>
<organism evidence="1 2">
    <name type="scientific">Duganella phyllosphaerae</name>
    <dbReference type="NCBI Taxonomy" id="762836"/>
    <lineage>
        <taxon>Bacteria</taxon>
        <taxon>Pseudomonadati</taxon>
        <taxon>Pseudomonadota</taxon>
        <taxon>Betaproteobacteria</taxon>
        <taxon>Burkholderiales</taxon>
        <taxon>Oxalobacteraceae</taxon>
        <taxon>Telluria group</taxon>
        <taxon>Duganella</taxon>
    </lineage>
</organism>
<dbReference type="EMBL" id="LROM01000090">
    <property type="protein sequence ID" value="OEZ98863.1"/>
    <property type="molecule type" value="Genomic_DNA"/>
</dbReference>
<accession>A0A1E7WJF8</accession>
<dbReference type="RefSeq" id="WP_070249230.1">
    <property type="nucleotide sequence ID" value="NZ_LROM01000090.1"/>
</dbReference>
<name>A0A1E7WJF8_9BURK</name>
<protein>
    <submittedName>
        <fullName evidence="1">Uncharacterized protein</fullName>
    </submittedName>
</protein>